<dbReference type="PANTHER" id="PTHR28255">
    <property type="match status" value="1"/>
</dbReference>
<dbReference type="GO" id="GO:0006620">
    <property type="term" value="P:post-translational protein targeting to endoplasmic reticulum membrane"/>
    <property type="evidence" value="ECO:0007669"/>
    <property type="project" value="TreeGrafter"/>
</dbReference>
<dbReference type="Proteomes" id="UP000030151">
    <property type="component" value="Unassembled WGS sequence"/>
</dbReference>
<name>A0A0A1V5Q3_9HYPO</name>
<evidence type="ECO:0000313" key="2">
    <source>
        <dbReference type="Proteomes" id="UP000030151"/>
    </source>
</evidence>
<dbReference type="SUPFAM" id="SSF143744">
    <property type="entry name" value="GlcG-like"/>
    <property type="match status" value="1"/>
</dbReference>
<organism evidence="1 2">
    <name type="scientific">Metarhizium robertsii</name>
    <dbReference type="NCBI Taxonomy" id="568076"/>
    <lineage>
        <taxon>Eukaryota</taxon>
        <taxon>Fungi</taxon>
        <taxon>Dikarya</taxon>
        <taxon>Ascomycota</taxon>
        <taxon>Pezizomycotina</taxon>
        <taxon>Sordariomycetes</taxon>
        <taxon>Hypocreomycetidae</taxon>
        <taxon>Hypocreales</taxon>
        <taxon>Clavicipitaceae</taxon>
        <taxon>Metarhizium</taxon>
    </lineage>
</organism>
<dbReference type="HOGENOM" id="CLU_101036_1_0_1"/>
<evidence type="ECO:0000313" key="1">
    <source>
        <dbReference type="EMBL" id="EXV05504.1"/>
    </source>
</evidence>
<dbReference type="InterPro" id="IPR038084">
    <property type="entry name" value="PduO/GlcC-like_sf"/>
</dbReference>
<sequence length="201" mass="21401">MPQKIWQRTFEAGLGLEKTLAATRSSGRPVAVESPPTDVDHLLKAEVGGDGFILTSFTAEDAWELGHLLHARLLPFTPSRPALISISLANGSVVYQSATGPGITPDNSVWVARKRATVLRFGVSSWLMGRKFEGDEVAFAAKFGLGPDKSGEYAIHGGGVPIKVRGVEGVVAVVVVSGLKQHEDHGVIAEVIRENWAPVEG</sequence>
<dbReference type="Pfam" id="PF03928">
    <property type="entry name" value="HbpS-like"/>
    <property type="match status" value="1"/>
</dbReference>
<accession>A0A0A1V5Q3</accession>
<reference evidence="1 2" key="1">
    <citation type="submission" date="2014-02" db="EMBL/GenBank/DDBJ databases">
        <title>The genome sequence of the entomopathogenic fungus Metarhizium robertsii ARSEF 2575.</title>
        <authorList>
            <person name="Giuliano Garisto Donzelli B."/>
            <person name="Roe B.A."/>
            <person name="Macmil S.L."/>
            <person name="Krasnoff S.B."/>
            <person name="Gibson D.M."/>
        </authorList>
    </citation>
    <scope>NUCLEOTIDE SEQUENCE [LARGE SCALE GENOMIC DNA]</scope>
    <source>
        <strain evidence="1 2">ARSEF 2575</strain>
    </source>
</reference>
<dbReference type="InterPro" id="IPR005624">
    <property type="entry name" value="PduO/GlcC-like"/>
</dbReference>
<dbReference type="OrthoDB" id="2209940at2759"/>
<dbReference type="PANTHER" id="PTHR28255:SF1">
    <property type="entry name" value="UPF0303 PROTEIN YBR137W"/>
    <property type="match status" value="1"/>
</dbReference>
<dbReference type="AlphaFoldDB" id="A0A0A1V5Q3"/>
<gene>
    <name evidence="1" type="ORF">X797_000219</name>
</gene>
<protein>
    <submittedName>
        <fullName evidence="1">DUF336 domain protein</fullName>
    </submittedName>
</protein>
<proteinExistence type="predicted"/>
<dbReference type="InterPro" id="IPR010371">
    <property type="entry name" value="YBR137W-like"/>
</dbReference>
<dbReference type="EMBL" id="JELW01000001">
    <property type="protein sequence ID" value="EXV05504.1"/>
    <property type="molecule type" value="Genomic_DNA"/>
</dbReference>
<comment type="caution">
    <text evidence="1">The sequence shown here is derived from an EMBL/GenBank/DDBJ whole genome shotgun (WGS) entry which is preliminary data.</text>
</comment>
<dbReference type="eggNOG" id="ENOG502S03S">
    <property type="taxonomic scope" value="Eukaryota"/>
</dbReference>
<dbReference type="GO" id="GO:0072380">
    <property type="term" value="C:TRC complex"/>
    <property type="evidence" value="ECO:0007669"/>
    <property type="project" value="TreeGrafter"/>
</dbReference>
<dbReference type="Gene3D" id="3.30.450.150">
    <property type="entry name" value="Haem-degrading domain"/>
    <property type="match status" value="1"/>
</dbReference>